<feature type="compositionally biased region" description="Pro residues" evidence="8">
    <location>
        <begin position="159"/>
        <end position="172"/>
    </location>
</feature>
<protein>
    <recommendedName>
        <fullName evidence="11">Phytocyanin domain-containing protein</fullName>
    </recommendedName>
</protein>
<gene>
    <name evidence="12" type="ORF">RGQ29_013017</name>
</gene>
<feature type="signal peptide" evidence="10">
    <location>
        <begin position="1"/>
        <end position="22"/>
    </location>
</feature>
<feature type="transmembrane region" description="Helical" evidence="9">
    <location>
        <begin position="182"/>
        <end position="203"/>
    </location>
</feature>
<feature type="chain" id="PRO_5042969417" description="Phytocyanin domain-containing protein" evidence="10">
    <location>
        <begin position="23"/>
        <end position="204"/>
    </location>
</feature>
<evidence type="ECO:0000256" key="10">
    <source>
        <dbReference type="SAM" id="SignalP"/>
    </source>
</evidence>
<dbReference type="PANTHER" id="PTHR33021:SF519">
    <property type="entry name" value="EARLY NODULIN-LIKE PROTEIN 10"/>
    <property type="match status" value="1"/>
</dbReference>
<comment type="similarity">
    <text evidence="6">Belongs to the early nodulin-like (ENODL) family.</text>
</comment>
<evidence type="ECO:0000256" key="9">
    <source>
        <dbReference type="SAM" id="Phobius"/>
    </source>
</evidence>
<accession>A0AAN7G8L0</accession>
<comment type="subcellular location">
    <subcellularLocation>
        <location evidence="1">Endomembrane system</location>
    </subcellularLocation>
</comment>
<evidence type="ECO:0000256" key="3">
    <source>
        <dbReference type="ARBA" id="ARBA00023136"/>
    </source>
</evidence>
<dbReference type="PANTHER" id="PTHR33021">
    <property type="entry name" value="BLUE COPPER PROTEIN"/>
    <property type="match status" value="1"/>
</dbReference>
<feature type="region of interest" description="Disordered" evidence="8">
    <location>
        <begin position="127"/>
        <end position="172"/>
    </location>
</feature>
<keyword evidence="3 9" id="KW-0472">Membrane</keyword>
<dbReference type="InterPro" id="IPR008972">
    <property type="entry name" value="Cupredoxin"/>
</dbReference>
<proteinExistence type="inferred from homology"/>
<dbReference type="FunFam" id="2.60.40.420:FF:000034">
    <property type="entry name" value="Cupredoxin superfamily protein"/>
    <property type="match status" value="1"/>
</dbReference>
<keyword evidence="2 10" id="KW-0732">Signal</keyword>
<dbReference type="GO" id="GO:0012505">
    <property type="term" value="C:endomembrane system"/>
    <property type="evidence" value="ECO:0007669"/>
    <property type="project" value="UniProtKB-SubCell"/>
</dbReference>
<keyword evidence="9" id="KW-0812">Transmembrane</keyword>
<dbReference type="GO" id="GO:0009055">
    <property type="term" value="F:electron transfer activity"/>
    <property type="evidence" value="ECO:0007669"/>
    <property type="project" value="InterPro"/>
</dbReference>
<evidence type="ECO:0000259" key="11">
    <source>
        <dbReference type="PROSITE" id="PS51485"/>
    </source>
</evidence>
<dbReference type="Pfam" id="PF02298">
    <property type="entry name" value="Cu_bind_like"/>
    <property type="match status" value="1"/>
</dbReference>
<reference evidence="12 13" key="1">
    <citation type="journal article" date="2023" name="G3 (Bethesda)">
        <title>A haplotype-resolved chromosome-scale genome for Quercus rubra L. provides insights into the genetics of adaptive traits for red oak species.</title>
        <authorList>
            <person name="Kapoor B."/>
            <person name="Jenkins J."/>
            <person name="Schmutz J."/>
            <person name="Zhebentyayeva T."/>
            <person name="Kuelheim C."/>
            <person name="Coggeshall M."/>
            <person name="Heim C."/>
            <person name="Lasky J.R."/>
            <person name="Leites L."/>
            <person name="Islam-Faridi N."/>
            <person name="Romero-Severson J."/>
            <person name="DeLeo V.L."/>
            <person name="Lucas S.M."/>
            <person name="Lazic D."/>
            <person name="Gailing O."/>
            <person name="Carlson J."/>
            <person name="Staton M."/>
        </authorList>
    </citation>
    <scope>NUCLEOTIDE SEQUENCE [LARGE SCALE GENOMIC DNA]</scope>
    <source>
        <strain evidence="12">Pseudo-F2</strain>
    </source>
</reference>
<feature type="domain" description="Phytocyanin" evidence="11">
    <location>
        <begin position="23"/>
        <end position="127"/>
    </location>
</feature>
<dbReference type="PROSITE" id="PS51485">
    <property type="entry name" value="PHYTOCYANIN"/>
    <property type="match status" value="1"/>
</dbReference>
<evidence type="ECO:0000313" key="12">
    <source>
        <dbReference type="EMBL" id="KAK4604786.1"/>
    </source>
</evidence>
<dbReference type="InterPro" id="IPR003245">
    <property type="entry name" value="Phytocyanin_dom"/>
</dbReference>
<keyword evidence="13" id="KW-1185">Reference proteome</keyword>
<dbReference type="EMBL" id="JAXUIC010000002">
    <property type="protein sequence ID" value="KAK4604786.1"/>
    <property type="molecule type" value="Genomic_DNA"/>
</dbReference>
<comment type="caution">
    <text evidence="12">The sequence shown here is derived from an EMBL/GenBank/DDBJ whole genome shotgun (WGS) entry which is preliminary data.</text>
</comment>
<dbReference type="AlphaFoldDB" id="A0AAN7G8L0"/>
<keyword evidence="9" id="KW-1133">Transmembrane helix</keyword>
<organism evidence="12 13">
    <name type="scientific">Quercus rubra</name>
    <name type="common">Northern red oak</name>
    <name type="synonym">Quercus borealis</name>
    <dbReference type="NCBI Taxonomy" id="3512"/>
    <lineage>
        <taxon>Eukaryota</taxon>
        <taxon>Viridiplantae</taxon>
        <taxon>Streptophyta</taxon>
        <taxon>Embryophyta</taxon>
        <taxon>Tracheophyta</taxon>
        <taxon>Spermatophyta</taxon>
        <taxon>Magnoliopsida</taxon>
        <taxon>eudicotyledons</taxon>
        <taxon>Gunneridae</taxon>
        <taxon>Pentapetalae</taxon>
        <taxon>rosids</taxon>
        <taxon>fabids</taxon>
        <taxon>Fagales</taxon>
        <taxon>Fagaceae</taxon>
        <taxon>Quercus</taxon>
    </lineage>
</organism>
<name>A0AAN7G8L0_QUERU</name>
<evidence type="ECO:0000256" key="1">
    <source>
        <dbReference type="ARBA" id="ARBA00004308"/>
    </source>
</evidence>
<dbReference type="SUPFAM" id="SSF49503">
    <property type="entry name" value="Cupredoxins"/>
    <property type="match status" value="1"/>
</dbReference>
<keyword evidence="4" id="KW-1015">Disulfide bond</keyword>
<evidence type="ECO:0000256" key="8">
    <source>
        <dbReference type="SAM" id="MobiDB-lite"/>
    </source>
</evidence>
<evidence type="ECO:0000256" key="7">
    <source>
        <dbReference type="ARBA" id="ARBA00037626"/>
    </source>
</evidence>
<feature type="compositionally biased region" description="Pro residues" evidence="8">
    <location>
        <begin position="132"/>
        <end position="141"/>
    </location>
</feature>
<dbReference type="GO" id="GO:0005886">
    <property type="term" value="C:plasma membrane"/>
    <property type="evidence" value="ECO:0007669"/>
    <property type="project" value="TreeGrafter"/>
</dbReference>
<dbReference type="InterPro" id="IPR039391">
    <property type="entry name" value="Phytocyanin-like"/>
</dbReference>
<dbReference type="Proteomes" id="UP001324115">
    <property type="component" value="Unassembled WGS sequence"/>
</dbReference>
<comment type="function">
    <text evidence="7">May act as a carbohydrate transporter.</text>
</comment>
<evidence type="ECO:0000256" key="4">
    <source>
        <dbReference type="ARBA" id="ARBA00023157"/>
    </source>
</evidence>
<evidence type="ECO:0000256" key="2">
    <source>
        <dbReference type="ARBA" id="ARBA00022729"/>
    </source>
</evidence>
<sequence>MASLKIVTPITLLIVLFTFSEAREFVVGGHENSWSFPTSSDSLNGWAQKERFEVGDILIFDEHDPLNDSVLEVTKDDYDKCYVSNPIKEHKDVNTKVELDRSGPFYFISNAVVSCEKGQKLTVVVLHKHPKPPPPPAPLASPAPLSSQPKGPLASPASLIPPPKGPAPSPAPLSLPATAGAFGLRGGFVGFVVGIMSLVGIVFI</sequence>
<evidence type="ECO:0000256" key="6">
    <source>
        <dbReference type="ARBA" id="ARBA00035011"/>
    </source>
</evidence>
<feature type="compositionally biased region" description="Low complexity" evidence="8">
    <location>
        <begin position="142"/>
        <end position="158"/>
    </location>
</feature>
<dbReference type="Gene3D" id="2.60.40.420">
    <property type="entry name" value="Cupredoxins - blue copper proteins"/>
    <property type="match status" value="1"/>
</dbReference>
<evidence type="ECO:0000313" key="13">
    <source>
        <dbReference type="Proteomes" id="UP001324115"/>
    </source>
</evidence>
<evidence type="ECO:0000256" key="5">
    <source>
        <dbReference type="ARBA" id="ARBA00023180"/>
    </source>
</evidence>
<keyword evidence="5" id="KW-0325">Glycoprotein</keyword>